<dbReference type="AlphaFoldDB" id="A0A5B9R878"/>
<dbReference type="Proteomes" id="UP000325286">
    <property type="component" value="Chromosome"/>
</dbReference>
<evidence type="ECO:0000256" key="1">
    <source>
        <dbReference type="ARBA" id="ARBA00022617"/>
    </source>
</evidence>
<dbReference type="InterPro" id="IPR036909">
    <property type="entry name" value="Cyt_c-like_dom_sf"/>
</dbReference>
<reference evidence="8 9" key="1">
    <citation type="submission" date="2019-08" db="EMBL/GenBank/DDBJ databases">
        <title>Deep-cultivation of Planctomycetes and their phenomic and genomic characterization uncovers novel biology.</title>
        <authorList>
            <person name="Wiegand S."/>
            <person name="Jogler M."/>
            <person name="Boedeker C."/>
            <person name="Pinto D."/>
            <person name="Vollmers J."/>
            <person name="Rivas-Marin E."/>
            <person name="Kohn T."/>
            <person name="Peeters S.H."/>
            <person name="Heuer A."/>
            <person name="Rast P."/>
            <person name="Oberbeckmann S."/>
            <person name="Bunk B."/>
            <person name="Jeske O."/>
            <person name="Meyerdierks A."/>
            <person name="Storesund J.E."/>
            <person name="Kallscheuer N."/>
            <person name="Luecker S."/>
            <person name="Lage O.M."/>
            <person name="Pohl T."/>
            <person name="Merkel B.J."/>
            <person name="Hornburger P."/>
            <person name="Mueller R.-W."/>
            <person name="Bruemmer F."/>
            <person name="Labrenz M."/>
            <person name="Spormann A.M."/>
            <person name="Op den Camp H."/>
            <person name="Overmann J."/>
            <person name="Amann R."/>
            <person name="Jetten M.S.M."/>
            <person name="Mascher T."/>
            <person name="Medema M.H."/>
            <person name="Devos D.P."/>
            <person name="Kaster A.-K."/>
            <person name="Ovreas L."/>
            <person name="Rohde M."/>
            <person name="Galperin M.Y."/>
            <person name="Jogler C."/>
        </authorList>
    </citation>
    <scope>NUCLEOTIDE SEQUENCE [LARGE SCALE GENOMIC DNA]</scope>
    <source>
        <strain evidence="8 9">UC8</strain>
    </source>
</reference>
<dbReference type="OrthoDB" id="9809746at2"/>
<feature type="signal peptide" evidence="6">
    <location>
        <begin position="1"/>
        <end position="23"/>
    </location>
</feature>
<evidence type="ECO:0000256" key="5">
    <source>
        <dbReference type="SAM" id="MobiDB-lite"/>
    </source>
</evidence>
<keyword evidence="1 4" id="KW-0349">Heme</keyword>
<evidence type="ECO:0000313" key="9">
    <source>
        <dbReference type="Proteomes" id="UP000325286"/>
    </source>
</evidence>
<dbReference type="SUPFAM" id="SSF46626">
    <property type="entry name" value="Cytochrome c"/>
    <property type="match status" value="1"/>
</dbReference>
<dbReference type="InterPro" id="IPR011429">
    <property type="entry name" value="Cyt_c_Planctomycete-type"/>
</dbReference>
<gene>
    <name evidence="8" type="ORF">UC8_48150</name>
</gene>
<dbReference type="PROSITE" id="PS51007">
    <property type="entry name" value="CYTC"/>
    <property type="match status" value="1"/>
</dbReference>
<evidence type="ECO:0000313" key="8">
    <source>
        <dbReference type="EMBL" id="QEG42773.1"/>
    </source>
</evidence>
<evidence type="ECO:0000256" key="3">
    <source>
        <dbReference type="ARBA" id="ARBA00023004"/>
    </source>
</evidence>
<dbReference type="PANTHER" id="PTHR35889:SF3">
    <property type="entry name" value="F-BOX DOMAIN-CONTAINING PROTEIN"/>
    <property type="match status" value="1"/>
</dbReference>
<dbReference type="PANTHER" id="PTHR35889">
    <property type="entry name" value="CYCLOINULO-OLIGOSACCHARIDE FRUCTANOTRANSFERASE-RELATED"/>
    <property type="match status" value="1"/>
</dbReference>
<dbReference type="GO" id="GO:0046872">
    <property type="term" value="F:metal ion binding"/>
    <property type="evidence" value="ECO:0007669"/>
    <property type="project" value="UniProtKB-KW"/>
</dbReference>
<dbReference type="EMBL" id="CP042914">
    <property type="protein sequence ID" value="QEG42773.1"/>
    <property type="molecule type" value="Genomic_DNA"/>
</dbReference>
<accession>A0A5B9R878</accession>
<keyword evidence="3 4" id="KW-0408">Iron</keyword>
<keyword evidence="9" id="KW-1185">Reference proteome</keyword>
<keyword evidence="2 4" id="KW-0479">Metal-binding</keyword>
<feature type="chain" id="PRO_5023000659" evidence="6">
    <location>
        <begin position="24"/>
        <end position="653"/>
    </location>
</feature>
<dbReference type="RefSeq" id="WP_068131336.1">
    <property type="nucleotide sequence ID" value="NZ_CP042914.1"/>
</dbReference>
<dbReference type="KEGG" id="rul:UC8_48150"/>
<dbReference type="InterPro" id="IPR009056">
    <property type="entry name" value="Cyt_c-like_dom"/>
</dbReference>
<sequence length="653" mass="70906" precursor="true">MLMFKRLCVFAILLAGFAAPLHADMTPRERLAVRRIADKVSAAGGSYQAGKFEQCGEEVTAAISMIETLMETADRDVYEALTPSFGRIIRASALLELEGVRVPPFARPAMPSAQPMPKPMPEPEPEPKPEPGTPAPDDQGVSFARDVAPILVQHCGKCHINGSKGNFSLASFAQLMKGPPEGVVVFAGDLIGSRLIETIETGDMPRGGKVPADQFKTLKDWVLQGAKFDGPSPQTPLVAYANAGAAATPAAEPTKLQTMRPTGKETVSFALDVAPLLVANCNGCHIDAMQVRGGLRMDTFAQLLSGGDSGAIITPGKGDESLLVQKLRGQAGDIMPAGGRPKLADEEIQLISTWITEGAAMDGNSEDQPLRTMAGLAWARNASHEELMERREQLAADKWKLGATPAAQQSTSKAASENFFIVGSASPETLEMVQQSAEAALEKIQTIVKAEPGQPMFKGRVTLYVLPKRYEYSEFSKMVERRSVPSDWNEHWQYDGIDAYVPLVVTARDTEDLIESRLLAPLTSLAISTRSVGVPRWFAEGIGRATTAKLGDRDNPQVADWHNQLPDAVASLSKSDEFLKGRLTPERADLLSFGLGMQMLDRGSRRQFDQLMKSLSEGLAFDQAFEKAFRGPPQAYVDAWLKYQASKPVKRRR</sequence>
<name>A0A5B9R878_9BACT</name>
<evidence type="ECO:0000256" key="6">
    <source>
        <dbReference type="SAM" id="SignalP"/>
    </source>
</evidence>
<feature type="domain" description="Cytochrome c" evidence="7">
    <location>
        <begin position="258"/>
        <end position="359"/>
    </location>
</feature>
<evidence type="ECO:0000256" key="2">
    <source>
        <dbReference type="ARBA" id="ARBA00022723"/>
    </source>
</evidence>
<evidence type="ECO:0000259" key="7">
    <source>
        <dbReference type="PROSITE" id="PS51007"/>
    </source>
</evidence>
<keyword evidence="6" id="KW-0732">Signal</keyword>
<dbReference type="Pfam" id="PF07635">
    <property type="entry name" value="PSCyt1"/>
    <property type="match status" value="1"/>
</dbReference>
<dbReference type="GO" id="GO:0009055">
    <property type="term" value="F:electron transfer activity"/>
    <property type="evidence" value="ECO:0007669"/>
    <property type="project" value="InterPro"/>
</dbReference>
<protein>
    <submittedName>
        <fullName evidence="8">Planctomycete cytochrome C</fullName>
    </submittedName>
</protein>
<organism evidence="8 9">
    <name type="scientific">Roseimaritima ulvae</name>
    <dbReference type="NCBI Taxonomy" id="980254"/>
    <lineage>
        <taxon>Bacteria</taxon>
        <taxon>Pseudomonadati</taxon>
        <taxon>Planctomycetota</taxon>
        <taxon>Planctomycetia</taxon>
        <taxon>Pirellulales</taxon>
        <taxon>Pirellulaceae</taxon>
        <taxon>Roseimaritima</taxon>
    </lineage>
</organism>
<feature type="region of interest" description="Disordered" evidence="5">
    <location>
        <begin position="106"/>
        <end position="141"/>
    </location>
</feature>
<proteinExistence type="predicted"/>
<evidence type="ECO:0000256" key="4">
    <source>
        <dbReference type="PROSITE-ProRule" id="PRU00433"/>
    </source>
</evidence>
<dbReference type="GO" id="GO:0020037">
    <property type="term" value="F:heme binding"/>
    <property type="evidence" value="ECO:0007669"/>
    <property type="project" value="InterPro"/>
</dbReference>